<dbReference type="SUPFAM" id="SSF53850">
    <property type="entry name" value="Periplasmic binding protein-like II"/>
    <property type="match status" value="1"/>
</dbReference>
<evidence type="ECO:0000313" key="6">
    <source>
        <dbReference type="EMBL" id="TNJ64467.1"/>
    </source>
</evidence>
<evidence type="ECO:0000256" key="5">
    <source>
        <dbReference type="ARBA" id="ARBA00023288"/>
    </source>
</evidence>
<keyword evidence="1" id="KW-1003">Cell membrane</keyword>
<evidence type="ECO:0000313" key="7">
    <source>
        <dbReference type="Proteomes" id="UP000307943"/>
    </source>
</evidence>
<dbReference type="Gene3D" id="3.40.190.10">
    <property type="entry name" value="Periplasmic binding protein-like II"/>
    <property type="match status" value="1"/>
</dbReference>
<accession>A0A5C4T7V6</accession>
<keyword evidence="5" id="KW-0449">Lipoprotein</keyword>
<evidence type="ECO:0000256" key="4">
    <source>
        <dbReference type="ARBA" id="ARBA00023139"/>
    </source>
</evidence>
<protein>
    <submittedName>
        <fullName evidence="6">Extracellular solute-binding protein</fullName>
    </submittedName>
</protein>
<dbReference type="PANTHER" id="PTHR43649:SF33">
    <property type="entry name" value="POLYGALACTURONAN_RHAMNOGALACTURONAN-BINDING PROTEIN YTCQ"/>
    <property type="match status" value="1"/>
</dbReference>
<dbReference type="OrthoDB" id="3928382at2"/>
<evidence type="ECO:0000256" key="2">
    <source>
        <dbReference type="ARBA" id="ARBA00022729"/>
    </source>
</evidence>
<keyword evidence="2" id="KW-0732">Signal</keyword>
<comment type="caution">
    <text evidence="6">The sequence shown here is derived from an EMBL/GenBank/DDBJ whole genome shotgun (WGS) entry which is preliminary data.</text>
</comment>
<name>A0A5C4T7V6_9BACL</name>
<dbReference type="InterPro" id="IPR006059">
    <property type="entry name" value="SBP"/>
</dbReference>
<reference evidence="6 7" key="1">
    <citation type="submission" date="2019-05" db="EMBL/GenBank/DDBJ databases">
        <title>We sequenced the genome of Paenibacillus hemerocallicola KCTC 33185 for further insight into its adaptation and study the phylogeny of Paenibacillus.</title>
        <authorList>
            <person name="Narsing Rao M.P."/>
        </authorList>
    </citation>
    <scope>NUCLEOTIDE SEQUENCE [LARGE SCALE GENOMIC DNA]</scope>
    <source>
        <strain evidence="6 7">KCTC 33185</strain>
    </source>
</reference>
<sequence length="474" mass="53212">MFGREIGKSRLFQLSNRTSLSYNGYMWVTCTHYTETRRGPMFNKRKWYALLICSMAALTACSGGKDDNPGSAALEKPKEPITLTIHGGGVTEEEFNSRFKEVLGKKFPHITVNYVINAKGTMVPEMVAAGTIPDIIRTDISTLLSNYLDLGLGEDLTPYVKKYNYDLARFNKVFMDELVALGRSNALYGLPVPPYFPHVLYYNKDLFDKFGVRYPRDGMTWDEVYELAKQMTRIDNGVAYRGFSFNPGATLRDNPYSLPILDPNADKLADQEKWKLIFENYLRFFQIPGNEIAANNSAEAGMFGKGTVAMQVNQHSVYQNIPPEVKYDYVAFPSMSGAPKLMPQRGPAYFSITKQSKHKDEAFQVVLEMLSDEIQMKDSLAGLPTTLASKPIQDALGKEHAVYGKVNMNALNANQPAPFTPKRKAELPDVAGATQLALLYQSFFDAAQGKTDLNSALRQLDEKLKLEVDKERKK</sequence>
<keyword evidence="4" id="KW-0564">Palmitate</keyword>
<proteinExistence type="predicted"/>
<dbReference type="PANTHER" id="PTHR43649">
    <property type="entry name" value="ARABINOSE-BINDING PROTEIN-RELATED"/>
    <property type="match status" value="1"/>
</dbReference>
<dbReference type="Proteomes" id="UP000307943">
    <property type="component" value="Unassembled WGS sequence"/>
</dbReference>
<evidence type="ECO:0000256" key="1">
    <source>
        <dbReference type="ARBA" id="ARBA00022475"/>
    </source>
</evidence>
<keyword evidence="3" id="KW-0472">Membrane</keyword>
<organism evidence="6 7">
    <name type="scientific">Paenibacillus hemerocallicola</name>
    <dbReference type="NCBI Taxonomy" id="1172614"/>
    <lineage>
        <taxon>Bacteria</taxon>
        <taxon>Bacillati</taxon>
        <taxon>Bacillota</taxon>
        <taxon>Bacilli</taxon>
        <taxon>Bacillales</taxon>
        <taxon>Paenibacillaceae</taxon>
        <taxon>Paenibacillus</taxon>
    </lineage>
</organism>
<dbReference type="Pfam" id="PF01547">
    <property type="entry name" value="SBP_bac_1"/>
    <property type="match status" value="1"/>
</dbReference>
<dbReference type="AlphaFoldDB" id="A0A5C4T7V6"/>
<keyword evidence="7" id="KW-1185">Reference proteome</keyword>
<dbReference type="InterPro" id="IPR050490">
    <property type="entry name" value="Bact_solute-bd_prot1"/>
</dbReference>
<dbReference type="EMBL" id="VDCQ01000029">
    <property type="protein sequence ID" value="TNJ64467.1"/>
    <property type="molecule type" value="Genomic_DNA"/>
</dbReference>
<evidence type="ECO:0000256" key="3">
    <source>
        <dbReference type="ARBA" id="ARBA00023136"/>
    </source>
</evidence>
<gene>
    <name evidence="6" type="ORF">FE784_20305</name>
</gene>